<evidence type="ECO:0000313" key="4">
    <source>
        <dbReference type="EMBL" id="CAB4181544.1"/>
    </source>
</evidence>
<dbReference type="EMBL" id="LR797259">
    <property type="protein sequence ID" value="CAB4197346.1"/>
    <property type="molecule type" value="Genomic_DNA"/>
</dbReference>
<evidence type="ECO:0000256" key="1">
    <source>
        <dbReference type="SAM" id="MobiDB-lite"/>
    </source>
</evidence>
<dbReference type="EMBL" id="LR796942">
    <property type="protein sequence ID" value="CAB4176248.1"/>
    <property type="molecule type" value="Genomic_DNA"/>
</dbReference>
<name>A0A6J5QPM7_9CAUD</name>
<dbReference type="SUPFAM" id="SSF53448">
    <property type="entry name" value="Nucleotide-diphospho-sugar transferases"/>
    <property type="match status" value="1"/>
</dbReference>
<dbReference type="EMBL" id="LR797009">
    <property type="protein sequence ID" value="CAB4181544.1"/>
    <property type="molecule type" value="Genomic_DNA"/>
</dbReference>
<dbReference type="InterPro" id="IPR029044">
    <property type="entry name" value="Nucleotide-diphossugar_trans"/>
</dbReference>
<gene>
    <name evidence="4" type="ORF">UFOVP1073_42</name>
    <name evidence="5" type="ORF">UFOVP1308_7</name>
    <name evidence="6" type="ORF">UFOVP1423_62</name>
    <name evidence="7" type="ORF">UFOVP1520_33</name>
    <name evidence="2" type="ORF">UFOVP898_44</name>
    <name evidence="3" type="ORF">UFOVP985_15</name>
</gene>
<evidence type="ECO:0000313" key="5">
    <source>
        <dbReference type="EMBL" id="CAB4197346.1"/>
    </source>
</evidence>
<proteinExistence type="predicted"/>
<evidence type="ECO:0000313" key="2">
    <source>
        <dbReference type="EMBL" id="CAB4169241.1"/>
    </source>
</evidence>
<organism evidence="4">
    <name type="scientific">uncultured Caudovirales phage</name>
    <dbReference type="NCBI Taxonomy" id="2100421"/>
    <lineage>
        <taxon>Viruses</taxon>
        <taxon>Duplodnaviria</taxon>
        <taxon>Heunggongvirae</taxon>
        <taxon>Uroviricota</taxon>
        <taxon>Caudoviricetes</taxon>
        <taxon>Peduoviridae</taxon>
        <taxon>Maltschvirus</taxon>
        <taxon>Maltschvirus maltsch</taxon>
    </lineage>
</organism>
<evidence type="ECO:0000313" key="3">
    <source>
        <dbReference type="EMBL" id="CAB4176248.1"/>
    </source>
</evidence>
<evidence type="ECO:0000313" key="6">
    <source>
        <dbReference type="EMBL" id="CAB4210955.1"/>
    </source>
</evidence>
<dbReference type="EMBL" id="LR798377">
    <property type="protein sequence ID" value="CAB5227231.1"/>
    <property type="molecule type" value="Genomic_DNA"/>
</dbReference>
<reference evidence="4" key="1">
    <citation type="submission" date="2020-05" db="EMBL/GenBank/DDBJ databases">
        <authorList>
            <person name="Chiriac C."/>
            <person name="Salcher M."/>
            <person name="Ghai R."/>
            <person name="Kavagutti S V."/>
        </authorList>
    </citation>
    <scope>NUCLEOTIDE SEQUENCE</scope>
</reference>
<dbReference type="EMBL" id="LR796838">
    <property type="protein sequence ID" value="CAB4169241.1"/>
    <property type="molecule type" value="Genomic_DNA"/>
</dbReference>
<accession>A0A6J5QPM7</accession>
<sequence>MFVEIGSTKADIRVKAVMSMPRLSFTANHMVWWKALLPLGISPDIIQGAFWSQCLTRGFEAAIEENEYILAIDYDTFMLREDIEQLFATAMALQCDALAPFQTKRDDGRVMLTPLGTFAGAGVSKSSGLPADWFNSPAQEVDAAHFGCTVISTAALKRMKKPWFWSTPSERNDWGDGRVDDDMFFWQQWRESGNRVYVTPRVVIGHGEYNVTWPSADLSTAIHQTTKDFSANGKPANTWKIGGPDAEKPA</sequence>
<evidence type="ECO:0000313" key="7">
    <source>
        <dbReference type="EMBL" id="CAB5227231.1"/>
    </source>
</evidence>
<protein>
    <submittedName>
        <fullName evidence="4">Uncharacterized protein</fullName>
    </submittedName>
</protein>
<dbReference type="EMBL" id="LR797361">
    <property type="protein sequence ID" value="CAB4210955.1"/>
    <property type="molecule type" value="Genomic_DNA"/>
</dbReference>
<feature type="region of interest" description="Disordered" evidence="1">
    <location>
        <begin position="229"/>
        <end position="250"/>
    </location>
</feature>